<proteinExistence type="predicted"/>
<dbReference type="HOGENOM" id="CLU_530234_0_0_1"/>
<reference evidence="4" key="1">
    <citation type="submission" date="2012-12" db="EMBL/GenBank/DDBJ databases">
        <authorList>
            <person name="Hellsten U."/>
            <person name="Grimwood J."/>
            <person name="Chapman J.A."/>
            <person name="Shapiro H."/>
            <person name="Aerts A."/>
            <person name="Otillar R.P."/>
            <person name="Terry A.Y."/>
            <person name="Boore J.L."/>
            <person name="Simakov O."/>
            <person name="Marletaz F."/>
            <person name="Cho S.-J."/>
            <person name="Edsinger-Gonzales E."/>
            <person name="Havlak P."/>
            <person name="Kuo D.-H."/>
            <person name="Larsson T."/>
            <person name="Lv J."/>
            <person name="Arendt D."/>
            <person name="Savage R."/>
            <person name="Osoegawa K."/>
            <person name="de Jong P."/>
            <person name="Lindberg D.R."/>
            <person name="Seaver E.C."/>
            <person name="Weisblat D.A."/>
            <person name="Putnam N.H."/>
            <person name="Grigoriev I.V."/>
            <person name="Rokhsar D.S."/>
        </authorList>
    </citation>
    <scope>NUCLEOTIDE SEQUENCE</scope>
    <source>
        <strain evidence="4">I ESC-2004</strain>
    </source>
</reference>
<evidence type="ECO:0000313" key="4">
    <source>
        <dbReference type="Proteomes" id="UP000014760"/>
    </source>
</evidence>
<name>R7U606_CAPTE</name>
<dbReference type="STRING" id="283909.R7U606"/>
<feature type="domain" description="Fanconi Anaemia group E protein C-terminal" evidence="1">
    <location>
        <begin position="290"/>
        <end position="513"/>
    </location>
</feature>
<reference evidence="2 4" key="2">
    <citation type="journal article" date="2013" name="Nature">
        <title>Insights into bilaterian evolution from three spiralian genomes.</title>
        <authorList>
            <person name="Simakov O."/>
            <person name="Marletaz F."/>
            <person name="Cho S.J."/>
            <person name="Edsinger-Gonzales E."/>
            <person name="Havlak P."/>
            <person name="Hellsten U."/>
            <person name="Kuo D.H."/>
            <person name="Larsson T."/>
            <person name="Lv J."/>
            <person name="Arendt D."/>
            <person name="Savage R."/>
            <person name="Osoegawa K."/>
            <person name="de Jong P."/>
            <person name="Grimwood J."/>
            <person name="Chapman J.A."/>
            <person name="Shapiro H."/>
            <person name="Aerts A."/>
            <person name="Otillar R.P."/>
            <person name="Terry A.Y."/>
            <person name="Boore J.L."/>
            <person name="Grigoriev I.V."/>
            <person name="Lindberg D.R."/>
            <person name="Seaver E.C."/>
            <person name="Weisblat D.A."/>
            <person name="Putnam N.H."/>
            <person name="Rokhsar D.S."/>
        </authorList>
    </citation>
    <scope>NUCLEOTIDE SEQUENCE</scope>
    <source>
        <strain evidence="2 4">I ESC-2004</strain>
    </source>
</reference>
<keyword evidence="4" id="KW-1185">Reference proteome</keyword>
<dbReference type="EMBL" id="AMQN01001734">
    <property type="status" value="NOT_ANNOTATED_CDS"/>
    <property type="molecule type" value="Genomic_DNA"/>
</dbReference>
<dbReference type="Gene3D" id="1.25.40.480">
    <property type="match status" value="1"/>
</dbReference>
<dbReference type="EnsemblMetazoa" id="CapteT197935">
    <property type="protein sequence ID" value="CapteP197935"/>
    <property type="gene ID" value="CapteG197935"/>
</dbReference>
<dbReference type="OrthoDB" id="2449818at2759"/>
<gene>
    <name evidence="2" type="ORF">CAPTEDRAFT_197935</name>
</gene>
<organism evidence="2">
    <name type="scientific">Capitella teleta</name>
    <name type="common">Polychaete worm</name>
    <dbReference type="NCBI Taxonomy" id="283909"/>
    <lineage>
        <taxon>Eukaryota</taxon>
        <taxon>Metazoa</taxon>
        <taxon>Spiralia</taxon>
        <taxon>Lophotrochozoa</taxon>
        <taxon>Annelida</taxon>
        <taxon>Polychaeta</taxon>
        <taxon>Sedentaria</taxon>
        <taxon>Scolecida</taxon>
        <taxon>Capitellidae</taxon>
        <taxon>Capitella</taxon>
    </lineage>
</organism>
<accession>R7U606</accession>
<reference evidence="3" key="3">
    <citation type="submission" date="2015-06" db="UniProtKB">
        <authorList>
            <consortium name="EnsemblMetazoa"/>
        </authorList>
    </citation>
    <scope>IDENTIFICATION</scope>
</reference>
<dbReference type="GO" id="GO:0043240">
    <property type="term" value="C:Fanconi anaemia nuclear complex"/>
    <property type="evidence" value="ECO:0007669"/>
    <property type="project" value="InterPro"/>
</dbReference>
<dbReference type="Pfam" id="PF11510">
    <property type="entry name" value="FA_FANCE"/>
    <property type="match status" value="1"/>
</dbReference>
<dbReference type="AlphaFoldDB" id="R7U606"/>
<dbReference type="GO" id="GO:0036297">
    <property type="term" value="P:interstrand cross-link repair"/>
    <property type="evidence" value="ECO:0007669"/>
    <property type="project" value="InterPro"/>
</dbReference>
<dbReference type="PANTHER" id="PTHR32094">
    <property type="entry name" value="FANCONI ANEMIA GROUP E PROTEIN"/>
    <property type="match status" value="1"/>
</dbReference>
<protein>
    <recommendedName>
        <fullName evidence="1">Fanconi Anaemia group E protein C-terminal domain-containing protein</fullName>
    </recommendedName>
</protein>
<dbReference type="PANTHER" id="PTHR32094:SF5">
    <property type="entry name" value="FANCONI ANEMIA GROUP E PROTEIN"/>
    <property type="match status" value="1"/>
</dbReference>
<dbReference type="InterPro" id="IPR021025">
    <property type="entry name" value="Fanconi_anaemia_gr_E_prot_C"/>
</dbReference>
<dbReference type="EMBL" id="KB305005">
    <property type="protein sequence ID" value="ELU01516.1"/>
    <property type="molecule type" value="Genomic_DNA"/>
</dbReference>
<evidence type="ECO:0000259" key="1">
    <source>
        <dbReference type="Pfam" id="PF11510"/>
    </source>
</evidence>
<dbReference type="InterPro" id="IPR039685">
    <property type="entry name" value="FANCE"/>
</dbReference>
<dbReference type="Proteomes" id="UP000014760">
    <property type="component" value="Unassembled WGS sequence"/>
</dbReference>
<sequence>MSSNTLAFPINNIAIHTVQEKDCLQTFPSRENDGFVGWSKVRTPENHEVLKLHYHCSKMISNDDLLTLSKFPSRGRLILMQLVNEGSTQEIQAKALLTSNLSCNWKDFIEALLEREPSISASGDLEFVCRFQLLSDHLQTQILTMIHSQQRVIPKTCIDTLISSIEIFAKTKPWLNLLSNSLKSEWVDELSINSVSPHVKNPFNPWTLPIPRGSLHMQQEPLRDERLLCSQNSFDSPVLSQWDATVLSSQLSQNSAVLSSQHSSENIDLSLLAEQLREAWFSSNETCLLVNILTQHSLEQVEELCSLVDLGSLPEQRLGDACRQLEKLSNQLPHGVILICAKHLLLSKVSQLDQLASRTLSSCTLSFAETFPPAFVESVLIPVALSATLTSHQVDLILKVLKQSLQGTHKTQLLEKFLERFDASDTLGLLIPVFQHLLDCQCPMRSSTMSSFLSMLQKMSESCLKIVPFGKLLLNLIKKYGTQLNSSNKMQLQLIANNHQTFMKKSALSALNKL</sequence>
<dbReference type="OMA" id="RSGHERI"/>
<evidence type="ECO:0000313" key="3">
    <source>
        <dbReference type="EnsemblMetazoa" id="CapteP197935"/>
    </source>
</evidence>
<evidence type="ECO:0000313" key="2">
    <source>
        <dbReference type="EMBL" id="ELU01516.1"/>
    </source>
</evidence>